<dbReference type="InterPro" id="IPR027417">
    <property type="entry name" value="P-loop_NTPase"/>
</dbReference>
<dbReference type="SMART" id="SM00490">
    <property type="entry name" value="HELICc"/>
    <property type="match status" value="1"/>
</dbReference>
<sequence>MSTYLETPQDLDRLLEGAPSSAVILNEAREEGDALPLSQVLTTLLRGPTRSFTALVGYFGHRVDETAIEQYGSVTDPSGFGQVDGEDPAGLVVREAVEENLREGQSFGQTAFRLLAGAMSSPTAQGASRAWYWLCRFRHEAPEGREATDRLREAFTERADSPDHSFVDAATALLEPGAYGESPFNLGAEEFASRLDRDGEENLEQVLEETLFANVVGEAQTRLQAGAAILVGFFLQRRADFRINPHGEQEGPIFHPKIYVVERGEDGGSVQTGSIVGSHNWTVPGLGLDGASEGPSRNVEVATLHLGDGHHWAAAAHEEHDLDGALSGRVCGTARHLFQAAEFTLGAWDRDPDNRLPAGRLKETTENRAGELQLKRDTESRETFRSLLVYLRRLVADLSHLDLENRHDEFFDRFRLTGQFEQVAGSEDDMGEDGIEVLFGGKIPASYQVDGAVRLLSILEGAGSGDGARGAFLTDEAGLGKTLSAKMALAIQAATRLAERGLEGAPLRMSLIVPAALTGSAGEEGEAPSGWHLHAREVRRATRALLRDVCQGVEPDEAEALTAEDRLQIKVFSQGIFSPSTEQLPDAESKEEIAEEVTFGESFEGRLDDYQFIAESELVSIDESHAFRNQESKRTRVLRLLLSLPVPGEEEWDLVPPSGEDFSASSEAFPDGIERRVLCLSATPFNNEIEDIITQIGHFAQHQDWERPYGTVGQTEMSGEGFQRPLDQAIETWQTSTDLGERAEAFRTIVQYARRHLHRTRKLSVPADQIEEKRMQGETEKLRSRYDDLGPEYVWGAEGSDYREAFATALDWLDDEEQSEEEDVDPEELKRKQFQARQKLEGILLSLFVQRSRVRALRIIEAAGATTSGEGTTERAPDVSEMFREPRRPRQPLALNRRHRAEETGEGSLEASILDNLFRLLYPTDSGEGAEEGSGGGDRAPQLSLKAYEVSALRGQRSVQAARNAIGFQVTNLIKRLQSSPYSFFRTLVRGLLRRSLIELALVERLLDGAESGDIGLPDEVDGEVLRENLDAMSGRLTEFPALPNVVELMEGEYGQGGYGRPSLVGLSGLEEGEDGGLSHPDRQVDVEGHFEEMCHLLGDEDERARWDPSFEDPGPGEERQGWVSLLLSQVEDGLESALWQDISAILEVADDLSHRIWGKESPETDVGRPFDDIWKERRTAPPEEAEGMADWLGRRLETDERARTLMAWLLVQTAARSYAEDRPARAFLRGGGRTLIFTEYSDTQDYLLALFAALYVVFQEPGQAGRRAEDLRERLIEEMQGIVSDLHQQSERVTQADAERFHFADPTTFASPIAKGAEGWFDDWVGQVEDTPSLFAEIVEDLCETFLRVRGDEADRLLEEEDIAPRGEAEGEELSIGSLSLDSQVDAFSPWYQLEPESDIEKSEEALGYVRRLEEAARFPVHTILTTDVLAEGVNLQECGVVVHYDLPWNPTKLIQRNGRIDRRLNPTFEKPARRKKLHEELAEAASHVAPSEAEEGWRAPEFYPPEQVYHLTVLPIEPEIIRSGIDPSLATRVSESLREKLGAIRTLFGLSNWPIVLTHEDTQEVLTGELDFETPGFRRREDLFAALRQLEDSATEANERYKSVDAQLSVHLRVPREARLRLVDLFADPEDPGTSEAWERVVAAGVTSWTKPRPESRTVYSDTEWKSALGSDLGALSGVLVVEDEEADGGYSFITWGVARGTGVRDTVGRRILPAYIRPTDVEEKTAEVSFQDLTTLAPLGDWESLEGAAPSAPSDLAADLVKTVIDIALDQGITERSPERKDDPYPDADLGPDIPSEFADFLKGSSFLNTIIETNRTVSKRPGFGDEPTELMLLQGSEEEAPEGEPAFNLWVTFEE</sequence>
<evidence type="ECO:0000313" key="6">
    <source>
        <dbReference type="Proteomes" id="UP001155010"/>
    </source>
</evidence>
<feature type="region of interest" description="Disordered" evidence="3">
    <location>
        <begin position="1775"/>
        <end position="1797"/>
    </location>
</feature>
<dbReference type="SUPFAM" id="SSF52540">
    <property type="entry name" value="P-loop containing nucleoside triphosphate hydrolases"/>
    <property type="match status" value="2"/>
</dbReference>
<feature type="coiled-coil region" evidence="2">
    <location>
        <begin position="1582"/>
        <end position="1609"/>
    </location>
</feature>
<accession>A0A9X2UBV4</accession>
<evidence type="ECO:0000256" key="1">
    <source>
        <dbReference type="ARBA" id="ARBA00022801"/>
    </source>
</evidence>
<dbReference type="Pfam" id="PF00271">
    <property type="entry name" value="Helicase_C"/>
    <property type="match status" value="1"/>
</dbReference>
<dbReference type="Gene3D" id="3.30.870.10">
    <property type="entry name" value="Endonuclease Chain A"/>
    <property type="match status" value="1"/>
</dbReference>
<dbReference type="InterPro" id="IPR049730">
    <property type="entry name" value="SNF2/RAD54-like_C"/>
</dbReference>
<gene>
    <name evidence="5" type="ORF">GGP83_003448</name>
</gene>
<evidence type="ECO:0000256" key="3">
    <source>
        <dbReference type="SAM" id="MobiDB-lite"/>
    </source>
</evidence>
<feature type="region of interest" description="Disordered" evidence="3">
    <location>
        <begin position="866"/>
        <end position="885"/>
    </location>
</feature>
<dbReference type="PANTHER" id="PTHR45766">
    <property type="entry name" value="DNA ANNEALING HELICASE AND ENDONUCLEASE ZRANB3 FAMILY MEMBER"/>
    <property type="match status" value="1"/>
</dbReference>
<name>A0A9X2UBV4_9BACT</name>
<dbReference type="InterPro" id="IPR001650">
    <property type="entry name" value="Helicase_C-like"/>
</dbReference>
<dbReference type="Gene3D" id="3.40.50.300">
    <property type="entry name" value="P-loop containing nucleotide triphosphate hydrolases"/>
    <property type="match status" value="2"/>
</dbReference>
<evidence type="ECO:0000313" key="5">
    <source>
        <dbReference type="EMBL" id="MCS3953473.1"/>
    </source>
</evidence>
<dbReference type="PROSITE" id="PS51194">
    <property type="entry name" value="HELICASE_CTER"/>
    <property type="match status" value="1"/>
</dbReference>
<dbReference type="PANTHER" id="PTHR45766:SF6">
    <property type="entry name" value="SWI_SNF-RELATED MATRIX-ASSOCIATED ACTIN-DEPENDENT REGULATOR OF CHROMATIN SUBFAMILY A-LIKE PROTEIN 1"/>
    <property type="match status" value="1"/>
</dbReference>
<dbReference type="GO" id="GO:0016787">
    <property type="term" value="F:hydrolase activity"/>
    <property type="evidence" value="ECO:0007669"/>
    <property type="project" value="UniProtKB-KW"/>
</dbReference>
<evidence type="ECO:0000259" key="4">
    <source>
        <dbReference type="PROSITE" id="PS51194"/>
    </source>
</evidence>
<dbReference type="RefSeq" id="WP_259082677.1">
    <property type="nucleotide sequence ID" value="NZ_JANUBB010000029.1"/>
</dbReference>
<keyword evidence="1" id="KW-0378">Hydrolase</keyword>
<organism evidence="5 6">
    <name type="scientific">Salinibacter ruber</name>
    <dbReference type="NCBI Taxonomy" id="146919"/>
    <lineage>
        <taxon>Bacteria</taxon>
        <taxon>Pseudomonadati</taxon>
        <taxon>Rhodothermota</taxon>
        <taxon>Rhodothermia</taxon>
        <taxon>Rhodothermales</taxon>
        <taxon>Salinibacteraceae</taxon>
        <taxon>Salinibacter</taxon>
    </lineage>
</organism>
<dbReference type="Proteomes" id="UP001155010">
    <property type="component" value="Unassembled WGS sequence"/>
</dbReference>
<comment type="caution">
    <text evidence="5">The sequence shown here is derived from an EMBL/GenBank/DDBJ whole genome shotgun (WGS) entry which is preliminary data.</text>
</comment>
<dbReference type="EMBL" id="JANUBB010000029">
    <property type="protein sequence ID" value="MCS3953473.1"/>
    <property type="molecule type" value="Genomic_DNA"/>
</dbReference>
<proteinExistence type="predicted"/>
<evidence type="ECO:0000256" key="2">
    <source>
        <dbReference type="SAM" id="Coils"/>
    </source>
</evidence>
<keyword evidence="2" id="KW-0175">Coiled coil</keyword>
<protein>
    <recommendedName>
        <fullName evidence="4">Helicase C-terminal domain-containing protein</fullName>
    </recommendedName>
</protein>
<feature type="domain" description="Helicase C-terminal" evidence="4">
    <location>
        <begin position="1328"/>
        <end position="1498"/>
    </location>
</feature>
<dbReference type="CDD" id="cd18793">
    <property type="entry name" value="SF2_C_SNF"/>
    <property type="match status" value="1"/>
</dbReference>
<reference evidence="5" key="1">
    <citation type="submission" date="2022-08" db="EMBL/GenBank/DDBJ databases">
        <title>Genomic Encyclopedia of Type Strains, Phase V (KMG-V): Genome sequencing to study the core and pangenomes of soil and plant-associated prokaryotes.</title>
        <authorList>
            <person name="Whitman W."/>
        </authorList>
    </citation>
    <scope>NUCLEOTIDE SEQUENCE</scope>
    <source>
        <strain evidence="5">SP2017</strain>
    </source>
</reference>
<feature type="compositionally biased region" description="Basic and acidic residues" evidence="3">
    <location>
        <begin position="872"/>
        <end position="885"/>
    </location>
</feature>